<dbReference type="InterPro" id="IPR050952">
    <property type="entry name" value="TRIM-NHL_E3_ligases"/>
</dbReference>
<dbReference type="GO" id="GO:0000209">
    <property type="term" value="P:protein polyubiquitination"/>
    <property type="evidence" value="ECO:0007669"/>
    <property type="project" value="TreeGrafter"/>
</dbReference>
<comment type="caution">
    <text evidence="1">The sequence shown here is derived from an EMBL/GenBank/DDBJ whole genome shotgun (WGS) entry which is preliminary data.</text>
</comment>
<dbReference type="GO" id="GO:0043161">
    <property type="term" value="P:proteasome-mediated ubiquitin-dependent protein catabolic process"/>
    <property type="evidence" value="ECO:0007669"/>
    <property type="project" value="TreeGrafter"/>
</dbReference>
<dbReference type="SUPFAM" id="SSF101898">
    <property type="entry name" value="NHL repeat"/>
    <property type="match status" value="1"/>
</dbReference>
<dbReference type="Gene3D" id="2.120.10.30">
    <property type="entry name" value="TolB, C-terminal domain"/>
    <property type="match status" value="2"/>
</dbReference>
<protein>
    <submittedName>
        <fullName evidence="1">Uncharacterized protein</fullName>
    </submittedName>
</protein>
<dbReference type="AlphaFoldDB" id="A0A816VJM3"/>
<accession>A0A816VJM3</accession>
<reference evidence="1" key="1">
    <citation type="submission" date="2021-02" db="EMBL/GenBank/DDBJ databases">
        <authorList>
            <person name="Nowell W R."/>
        </authorList>
    </citation>
    <scope>NUCLEOTIDE SEQUENCE</scope>
</reference>
<dbReference type="Proteomes" id="UP000663824">
    <property type="component" value="Unassembled WGS sequence"/>
</dbReference>
<name>A0A816VJM3_9BILA</name>
<organism evidence="1 2">
    <name type="scientific">Rotaria magnacalcarata</name>
    <dbReference type="NCBI Taxonomy" id="392030"/>
    <lineage>
        <taxon>Eukaryota</taxon>
        <taxon>Metazoa</taxon>
        <taxon>Spiralia</taxon>
        <taxon>Gnathifera</taxon>
        <taxon>Rotifera</taxon>
        <taxon>Eurotatoria</taxon>
        <taxon>Bdelloidea</taxon>
        <taxon>Philodinida</taxon>
        <taxon>Philodinidae</taxon>
        <taxon>Rotaria</taxon>
    </lineage>
</organism>
<sequence>MKSSSRYVFRNVSGKRPLTSTLSVVRCRRIVNESPSLLGSSPAALNGYVRKTELITELDDSSVITARVFISFFNWIAGTRSGFNISANAKWAQNGVTGAGGHGRGDAINQLNSPYGLFVDDDQTVVIADSGNNRIIQWKNGDATNGQVVAGGTGKGNGLNQLSGLTDVLTDKETDSLIICDRWNRRVGLAMDERRYLYVSDYVKYEVRLYQLGEKNGTLVAGGNGKGDDLNQLNRPTYLFFDRDHSVYVSDNNNHRLMKRVKGAKEGIVVTGGQCTLS</sequence>
<dbReference type="GO" id="GO:0008270">
    <property type="term" value="F:zinc ion binding"/>
    <property type="evidence" value="ECO:0007669"/>
    <property type="project" value="UniProtKB-KW"/>
</dbReference>
<evidence type="ECO:0000313" key="2">
    <source>
        <dbReference type="Proteomes" id="UP000663824"/>
    </source>
</evidence>
<dbReference type="InterPro" id="IPR011042">
    <property type="entry name" value="6-blade_b-propeller_TolB-like"/>
</dbReference>
<dbReference type="GO" id="GO:0061630">
    <property type="term" value="F:ubiquitin protein ligase activity"/>
    <property type="evidence" value="ECO:0007669"/>
    <property type="project" value="TreeGrafter"/>
</dbReference>
<dbReference type="PANTHER" id="PTHR24104">
    <property type="entry name" value="E3 UBIQUITIN-PROTEIN LIGASE NHLRC1-RELATED"/>
    <property type="match status" value="1"/>
</dbReference>
<evidence type="ECO:0000313" key="1">
    <source>
        <dbReference type="EMBL" id="CAF2121687.1"/>
    </source>
</evidence>
<gene>
    <name evidence="1" type="ORF">MBJ925_LOCUS26045</name>
</gene>
<dbReference type="PANTHER" id="PTHR24104:SF25">
    <property type="entry name" value="PROTEIN LIN-41"/>
    <property type="match status" value="1"/>
</dbReference>
<dbReference type="CDD" id="cd05819">
    <property type="entry name" value="NHL"/>
    <property type="match status" value="1"/>
</dbReference>
<proteinExistence type="predicted"/>
<dbReference type="EMBL" id="CAJNRE010013798">
    <property type="protein sequence ID" value="CAF2121687.1"/>
    <property type="molecule type" value="Genomic_DNA"/>
</dbReference>